<protein>
    <submittedName>
        <fullName evidence="1">Uncharacterized protein</fullName>
    </submittedName>
</protein>
<evidence type="ECO:0000313" key="1">
    <source>
        <dbReference type="EMBL" id="MFD1632371.1"/>
    </source>
</evidence>
<keyword evidence="2" id="KW-1185">Reference proteome</keyword>
<proteinExistence type="predicted"/>
<dbReference type="InterPro" id="IPR055685">
    <property type="entry name" value="DUF7261"/>
</dbReference>
<dbReference type="RefSeq" id="WP_256406331.1">
    <property type="nucleotide sequence ID" value="NZ_CP187151.1"/>
</dbReference>
<name>A0ABD6CUR1_9EURY</name>
<comment type="caution">
    <text evidence="1">The sequence shown here is derived from an EMBL/GenBank/DDBJ whole genome shotgun (WGS) entry which is preliminary data.</text>
</comment>
<reference evidence="1 2" key="1">
    <citation type="journal article" date="2019" name="Int. J. Syst. Evol. Microbiol.">
        <title>The Global Catalogue of Microorganisms (GCM) 10K type strain sequencing project: providing services to taxonomists for standard genome sequencing and annotation.</title>
        <authorList>
            <consortium name="The Broad Institute Genomics Platform"/>
            <consortium name="The Broad Institute Genome Sequencing Center for Infectious Disease"/>
            <person name="Wu L."/>
            <person name="Ma J."/>
        </authorList>
    </citation>
    <scope>NUCLEOTIDE SEQUENCE [LARGE SCALE GENOMIC DNA]</scope>
    <source>
        <strain evidence="1 2">CGMCC 1.10594</strain>
    </source>
</reference>
<sequence>MRRRRAQLVLLAAAVVVTALVPMLLAYAQLGHVGDPATTSDDRVGATLADGKRTLERTVAETTHAASNMTGPDQHRQVTALAVTRLDSAADAVESVGTDRGVSVDVARNESAARRWARAHCPGGPDRVFDACVASDGVITQTRANTTALVAVAVDVSVRGPDGTAHATFVVRGVRGAVADHRTRAYGRSPVTSGTKIE</sequence>
<accession>A0ABD6CUR1</accession>
<dbReference type="Pfam" id="PF23922">
    <property type="entry name" value="DUF7261"/>
    <property type="match status" value="1"/>
</dbReference>
<dbReference type="AlphaFoldDB" id="A0ABD6CUR1"/>
<evidence type="ECO:0000313" key="2">
    <source>
        <dbReference type="Proteomes" id="UP001597075"/>
    </source>
</evidence>
<organism evidence="1 2">
    <name type="scientific">Haloplanus ruber</name>
    <dbReference type="NCBI Taxonomy" id="869892"/>
    <lineage>
        <taxon>Archaea</taxon>
        <taxon>Methanobacteriati</taxon>
        <taxon>Methanobacteriota</taxon>
        <taxon>Stenosarchaea group</taxon>
        <taxon>Halobacteria</taxon>
        <taxon>Halobacteriales</taxon>
        <taxon>Haloferacaceae</taxon>
        <taxon>Haloplanus</taxon>
    </lineage>
</organism>
<dbReference type="EMBL" id="JBHUDL010000004">
    <property type="protein sequence ID" value="MFD1632371.1"/>
    <property type="molecule type" value="Genomic_DNA"/>
</dbReference>
<dbReference type="Proteomes" id="UP001597075">
    <property type="component" value="Unassembled WGS sequence"/>
</dbReference>
<gene>
    <name evidence="1" type="ORF">ACFSBJ_01220</name>
</gene>